<dbReference type="InterPro" id="IPR036388">
    <property type="entry name" value="WH-like_DNA-bd_sf"/>
</dbReference>
<dbReference type="RefSeq" id="WP_090590603.1">
    <property type="nucleotide sequence ID" value="NZ_LT629688.1"/>
</dbReference>
<dbReference type="InterPro" id="IPR013324">
    <property type="entry name" value="RNA_pol_sigma_r3/r4-like"/>
</dbReference>
<evidence type="ECO:0000259" key="6">
    <source>
        <dbReference type="Pfam" id="PF04542"/>
    </source>
</evidence>
<comment type="similarity">
    <text evidence="1">Belongs to the sigma-70 factor family. ECF subfamily.</text>
</comment>
<dbReference type="Pfam" id="PF04542">
    <property type="entry name" value="Sigma70_r2"/>
    <property type="match status" value="1"/>
</dbReference>
<dbReference type="PANTHER" id="PTHR43133">
    <property type="entry name" value="RNA POLYMERASE ECF-TYPE SIGMA FACTO"/>
    <property type="match status" value="1"/>
</dbReference>
<feature type="domain" description="RNA polymerase sigma-70 region 2" evidence="6">
    <location>
        <begin position="36"/>
        <end position="94"/>
    </location>
</feature>
<gene>
    <name evidence="7" type="ORF">SAMN04489747_0662</name>
</gene>
<protein>
    <submittedName>
        <fullName evidence="7">RNA polymerase sigma factor, sigma-70 family</fullName>
    </submittedName>
</protein>
<dbReference type="SUPFAM" id="SSF88946">
    <property type="entry name" value="Sigma2 domain of RNA polymerase sigma factors"/>
    <property type="match status" value="1"/>
</dbReference>
<dbReference type="NCBIfam" id="TIGR02937">
    <property type="entry name" value="sigma70-ECF"/>
    <property type="match status" value="1"/>
</dbReference>
<proteinExistence type="inferred from homology"/>
<sequence>MTTLPGRPRAGEGLPDRAGRAFAGYREGDVAQMDELVELLTGLLWHTARGAGLDERAAQDVVQTAWLRLVEHADSVADPQAVLGWLLSTVRRESWRVARTTLPAVEPDETRPDEAPHPDQQVETGDQLRLLWQHVQALPPRCRALLRVIAFAERPDYARVAAALGMPVGSIGPTRGRCLARLRTALAGDERWADVPGGAA</sequence>
<evidence type="ECO:0000256" key="5">
    <source>
        <dbReference type="ARBA" id="ARBA00023163"/>
    </source>
</evidence>
<evidence type="ECO:0000256" key="2">
    <source>
        <dbReference type="ARBA" id="ARBA00023015"/>
    </source>
</evidence>
<dbReference type="OrthoDB" id="265863at2"/>
<dbReference type="PANTHER" id="PTHR43133:SF8">
    <property type="entry name" value="RNA POLYMERASE SIGMA FACTOR HI_1459-RELATED"/>
    <property type="match status" value="1"/>
</dbReference>
<dbReference type="Gene3D" id="1.10.1740.10">
    <property type="match status" value="1"/>
</dbReference>
<keyword evidence="4" id="KW-0238">DNA-binding</keyword>
<evidence type="ECO:0000256" key="4">
    <source>
        <dbReference type="ARBA" id="ARBA00023125"/>
    </source>
</evidence>
<dbReference type="InterPro" id="IPR039425">
    <property type="entry name" value="RNA_pol_sigma-70-like"/>
</dbReference>
<evidence type="ECO:0000256" key="3">
    <source>
        <dbReference type="ARBA" id="ARBA00023082"/>
    </source>
</evidence>
<dbReference type="GO" id="GO:0016987">
    <property type="term" value="F:sigma factor activity"/>
    <property type="evidence" value="ECO:0007669"/>
    <property type="project" value="UniProtKB-KW"/>
</dbReference>
<dbReference type="STRING" id="675864.SAMN04489747_0662"/>
<dbReference type="Proteomes" id="UP000198546">
    <property type="component" value="Chromosome i"/>
</dbReference>
<evidence type="ECO:0000313" key="8">
    <source>
        <dbReference type="Proteomes" id="UP000198546"/>
    </source>
</evidence>
<dbReference type="GO" id="GO:0003677">
    <property type="term" value="F:DNA binding"/>
    <property type="evidence" value="ECO:0007669"/>
    <property type="project" value="UniProtKB-KW"/>
</dbReference>
<keyword evidence="2" id="KW-0805">Transcription regulation</keyword>
<dbReference type="InterPro" id="IPR007627">
    <property type="entry name" value="RNA_pol_sigma70_r2"/>
</dbReference>
<keyword evidence="5" id="KW-0804">Transcription</keyword>
<evidence type="ECO:0000256" key="1">
    <source>
        <dbReference type="ARBA" id="ARBA00010641"/>
    </source>
</evidence>
<organism evidence="7 8">
    <name type="scientific">Auraticoccus monumenti</name>
    <dbReference type="NCBI Taxonomy" id="675864"/>
    <lineage>
        <taxon>Bacteria</taxon>
        <taxon>Bacillati</taxon>
        <taxon>Actinomycetota</taxon>
        <taxon>Actinomycetes</taxon>
        <taxon>Propionibacteriales</taxon>
        <taxon>Propionibacteriaceae</taxon>
        <taxon>Auraticoccus</taxon>
    </lineage>
</organism>
<evidence type="ECO:0000313" key="7">
    <source>
        <dbReference type="EMBL" id="SDD30483.1"/>
    </source>
</evidence>
<dbReference type="Gene3D" id="1.10.10.10">
    <property type="entry name" value="Winged helix-like DNA-binding domain superfamily/Winged helix DNA-binding domain"/>
    <property type="match status" value="1"/>
</dbReference>
<dbReference type="InterPro" id="IPR013325">
    <property type="entry name" value="RNA_pol_sigma_r2"/>
</dbReference>
<accession>A0A1G6TN06</accession>
<dbReference type="SUPFAM" id="SSF88659">
    <property type="entry name" value="Sigma3 and sigma4 domains of RNA polymerase sigma factors"/>
    <property type="match status" value="1"/>
</dbReference>
<dbReference type="InterPro" id="IPR014284">
    <property type="entry name" value="RNA_pol_sigma-70_dom"/>
</dbReference>
<keyword evidence="3" id="KW-0731">Sigma factor</keyword>
<dbReference type="GO" id="GO:0006352">
    <property type="term" value="P:DNA-templated transcription initiation"/>
    <property type="evidence" value="ECO:0007669"/>
    <property type="project" value="InterPro"/>
</dbReference>
<dbReference type="EMBL" id="LT629688">
    <property type="protein sequence ID" value="SDD30483.1"/>
    <property type="molecule type" value="Genomic_DNA"/>
</dbReference>
<keyword evidence="8" id="KW-1185">Reference proteome</keyword>
<reference evidence="7 8" key="1">
    <citation type="submission" date="2016-10" db="EMBL/GenBank/DDBJ databases">
        <authorList>
            <person name="de Groot N.N."/>
        </authorList>
    </citation>
    <scope>NUCLEOTIDE SEQUENCE [LARGE SCALE GENOMIC DNA]</scope>
    <source>
        <strain evidence="7 8">MON 2.2</strain>
    </source>
</reference>
<dbReference type="AlphaFoldDB" id="A0A1G6TN06"/>
<name>A0A1G6TN06_9ACTN</name>